<comment type="caution">
    <text evidence="3">The sequence shown here is derived from an EMBL/GenBank/DDBJ whole genome shotgun (WGS) entry which is preliminary data.</text>
</comment>
<feature type="domain" description="Senescence" evidence="2">
    <location>
        <begin position="466"/>
        <end position="506"/>
    </location>
</feature>
<dbReference type="Pfam" id="PF06911">
    <property type="entry name" value="Senescence"/>
    <property type="match status" value="2"/>
</dbReference>
<feature type="region of interest" description="Disordered" evidence="1">
    <location>
        <begin position="347"/>
        <end position="386"/>
    </location>
</feature>
<evidence type="ECO:0000256" key="1">
    <source>
        <dbReference type="SAM" id="MobiDB-lite"/>
    </source>
</evidence>
<feature type="domain" description="Senescence" evidence="2">
    <location>
        <begin position="253"/>
        <end position="447"/>
    </location>
</feature>
<dbReference type="EMBL" id="JAACJN010000006">
    <property type="protein sequence ID" value="KAF5392207.1"/>
    <property type="molecule type" value="Genomic_DNA"/>
</dbReference>
<accession>A0A8H5HZC2</accession>
<reference evidence="3 4" key="1">
    <citation type="journal article" date="2020" name="ISME J.">
        <title>Uncovering the hidden diversity of litter-decomposition mechanisms in mushroom-forming fungi.</title>
        <authorList>
            <person name="Floudas D."/>
            <person name="Bentzer J."/>
            <person name="Ahren D."/>
            <person name="Johansson T."/>
            <person name="Persson P."/>
            <person name="Tunlid A."/>
        </authorList>
    </citation>
    <scope>NUCLEOTIDE SEQUENCE [LARGE SCALE GENOMIC DNA]</scope>
    <source>
        <strain evidence="3 4">CBS 406.79</strain>
    </source>
</reference>
<dbReference type="InterPro" id="IPR009686">
    <property type="entry name" value="Senescence/spartin_C"/>
</dbReference>
<name>A0A8H5HZC2_9AGAR</name>
<evidence type="ECO:0000313" key="4">
    <source>
        <dbReference type="Proteomes" id="UP000518752"/>
    </source>
</evidence>
<evidence type="ECO:0000313" key="3">
    <source>
        <dbReference type="EMBL" id="KAF5392207.1"/>
    </source>
</evidence>
<dbReference type="OrthoDB" id="20821at2759"/>
<sequence>MLTVLDAPSITTSMVSAQEGFILLFLSNVSVRSRQSSYSQTGSLRIECISVPPNVQAVLDRDIFLILRINSEEIPLDPRRVITLSPENVQNGGRTYILHGTDFDPEELELYIPGAASDDQRREDVDILEGIWAEYADFRDLSSSIPSQNVPLTDAPQDLRGQLVLVNEDSGEIIGEVEKKVSIQEDPALSHPEKGHEHDPVIIEINPDEEGSAIQVFARTIPADQQDWMTKSAKLVRWVSASPLNKRPPTRVFSQGISQTTNLLVNVISSASSQYIARSSTASSSSSSINNPATIQSKAVAFISSPRTQSGLTHAHALSAQAVKISGKTLAVIDGMITKMIGAKNTTTEGAPRVSTSTSTLSLPPYSLSPNPSINAKPPLPPRTGDKSLLPLRSEEALVPALPPRTLTKKAKLILSADLILSTLDKSAKQLLDVGSRNATRVVEHQYVIYLHRYVRTVANAGKIIRYGAEAAQSASLMAGTARNIALVYIDMEGVGRKALVQRVGKQYVKSKISK</sequence>
<gene>
    <name evidence="3" type="ORF">D9757_001435</name>
</gene>
<dbReference type="AlphaFoldDB" id="A0A8H5HZC2"/>
<organism evidence="3 4">
    <name type="scientific">Collybiopsis confluens</name>
    <dbReference type="NCBI Taxonomy" id="2823264"/>
    <lineage>
        <taxon>Eukaryota</taxon>
        <taxon>Fungi</taxon>
        <taxon>Dikarya</taxon>
        <taxon>Basidiomycota</taxon>
        <taxon>Agaricomycotina</taxon>
        <taxon>Agaricomycetes</taxon>
        <taxon>Agaricomycetidae</taxon>
        <taxon>Agaricales</taxon>
        <taxon>Marasmiineae</taxon>
        <taxon>Omphalotaceae</taxon>
        <taxon>Collybiopsis</taxon>
    </lineage>
</organism>
<feature type="compositionally biased region" description="Low complexity" evidence="1">
    <location>
        <begin position="355"/>
        <end position="373"/>
    </location>
</feature>
<protein>
    <recommendedName>
        <fullName evidence="2">Senescence domain-containing protein</fullName>
    </recommendedName>
</protein>
<dbReference type="Proteomes" id="UP000518752">
    <property type="component" value="Unassembled WGS sequence"/>
</dbReference>
<keyword evidence="4" id="KW-1185">Reference proteome</keyword>
<proteinExistence type="predicted"/>
<evidence type="ECO:0000259" key="2">
    <source>
        <dbReference type="Pfam" id="PF06911"/>
    </source>
</evidence>